<organism evidence="2 3">
    <name type="scientific">Cardiocondyla obscurior</name>
    <dbReference type="NCBI Taxonomy" id="286306"/>
    <lineage>
        <taxon>Eukaryota</taxon>
        <taxon>Metazoa</taxon>
        <taxon>Ecdysozoa</taxon>
        <taxon>Arthropoda</taxon>
        <taxon>Hexapoda</taxon>
        <taxon>Insecta</taxon>
        <taxon>Pterygota</taxon>
        <taxon>Neoptera</taxon>
        <taxon>Endopterygota</taxon>
        <taxon>Hymenoptera</taxon>
        <taxon>Apocrita</taxon>
        <taxon>Aculeata</taxon>
        <taxon>Formicoidea</taxon>
        <taxon>Formicidae</taxon>
        <taxon>Myrmicinae</taxon>
        <taxon>Cardiocondyla</taxon>
    </lineage>
</organism>
<protein>
    <submittedName>
        <fullName evidence="2">Uncharacterized protein</fullName>
    </submittedName>
</protein>
<sequence length="72" mass="7649">MSVGLRDTSCVSCIGGATSRNTGKGYCAVAAITLYQWRTNPTSGRHLERRKRPRKGISCTSGATPGLAAVHR</sequence>
<proteinExistence type="predicted"/>
<accession>A0AAW2EX14</accession>
<keyword evidence="3" id="KW-1185">Reference proteome</keyword>
<gene>
    <name evidence="2" type="ORF">PUN28_014856</name>
</gene>
<feature type="region of interest" description="Disordered" evidence="1">
    <location>
        <begin position="42"/>
        <end position="72"/>
    </location>
</feature>
<reference evidence="2 3" key="1">
    <citation type="submission" date="2023-03" db="EMBL/GenBank/DDBJ databases">
        <title>High recombination rates correlate with genetic variation in Cardiocondyla obscurior ants.</title>
        <authorList>
            <person name="Errbii M."/>
        </authorList>
    </citation>
    <scope>NUCLEOTIDE SEQUENCE [LARGE SCALE GENOMIC DNA]</scope>
    <source>
        <strain evidence="2">Alpha-2009</strain>
        <tissue evidence="2">Whole body</tissue>
    </source>
</reference>
<comment type="caution">
    <text evidence="2">The sequence shown here is derived from an EMBL/GenBank/DDBJ whole genome shotgun (WGS) entry which is preliminary data.</text>
</comment>
<evidence type="ECO:0000256" key="1">
    <source>
        <dbReference type="SAM" id="MobiDB-lite"/>
    </source>
</evidence>
<evidence type="ECO:0000313" key="2">
    <source>
        <dbReference type="EMBL" id="KAL0107868.1"/>
    </source>
</evidence>
<evidence type="ECO:0000313" key="3">
    <source>
        <dbReference type="Proteomes" id="UP001430953"/>
    </source>
</evidence>
<name>A0AAW2EX14_9HYME</name>
<dbReference type="Proteomes" id="UP001430953">
    <property type="component" value="Unassembled WGS sequence"/>
</dbReference>
<dbReference type="EMBL" id="JADYXP020000016">
    <property type="protein sequence ID" value="KAL0107868.1"/>
    <property type="molecule type" value="Genomic_DNA"/>
</dbReference>
<dbReference type="AlphaFoldDB" id="A0AAW2EX14"/>